<dbReference type="InterPro" id="IPR000629">
    <property type="entry name" value="RNA-helicase_DEAD-box_CS"/>
</dbReference>
<feature type="domain" description="Helicase ATP-binding" evidence="8">
    <location>
        <begin position="41"/>
        <end position="219"/>
    </location>
</feature>
<feature type="domain" description="DEAD-box RNA helicase Q" evidence="10">
    <location>
        <begin position="10"/>
        <end position="38"/>
    </location>
</feature>
<feature type="short sequence motif" description="Q motif" evidence="6">
    <location>
        <begin position="10"/>
        <end position="38"/>
    </location>
</feature>
<comment type="similarity">
    <text evidence="5 7">Belongs to the DEAD box helicase family.</text>
</comment>
<dbReference type="InterPro" id="IPR027417">
    <property type="entry name" value="P-loop_NTPase"/>
</dbReference>
<gene>
    <name evidence="11" type="ORF">GCM10023337_07880</name>
</gene>
<dbReference type="PROSITE" id="PS00039">
    <property type="entry name" value="DEAD_ATP_HELICASE"/>
    <property type="match status" value="1"/>
</dbReference>
<evidence type="ECO:0000256" key="1">
    <source>
        <dbReference type="ARBA" id="ARBA00022741"/>
    </source>
</evidence>
<comment type="caution">
    <text evidence="11">The sequence shown here is derived from an EMBL/GenBank/DDBJ whole genome shotgun (WGS) entry which is preliminary data.</text>
</comment>
<evidence type="ECO:0000313" key="11">
    <source>
        <dbReference type="EMBL" id="GAA5087451.1"/>
    </source>
</evidence>
<dbReference type="CDD" id="cd18787">
    <property type="entry name" value="SF2_C_DEAD"/>
    <property type="match status" value="1"/>
</dbReference>
<dbReference type="InterPro" id="IPR011545">
    <property type="entry name" value="DEAD/DEAH_box_helicase_dom"/>
</dbReference>
<keyword evidence="4 7" id="KW-0067">ATP-binding</keyword>
<dbReference type="SUPFAM" id="SSF52540">
    <property type="entry name" value="P-loop containing nucleoside triphosphate hydrolases"/>
    <property type="match status" value="1"/>
</dbReference>
<evidence type="ECO:0000259" key="9">
    <source>
        <dbReference type="PROSITE" id="PS51194"/>
    </source>
</evidence>
<dbReference type="SMART" id="SM00490">
    <property type="entry name" value="HELICc"/>
    <property type="match status" value="1"/>
</dbReference>
<dbReference type="EMBL" id="BAABKD010000007">
    <property type="protein sequence ID" value="GAA5087451.1"/>
    <property type="molecule type" value="Genomic_DNA"/>
</dbReference>
<dbReference type="PROSITE" id="PS51192">
    <property type="entry name" value="HELICASE_ATP_BIND_1"/>
    <property type="match status" value="1"/>
</dbReference>
<evidence type="ECO:0000256" key="6">
    <source>
        <dbReference type="PROSITE-ProRule" id="PRU00552"/>
    </source>
</evidence>
<evidence type="ECO:0000256" key="2">
    <source>
        <dbReference type="ARBA" id="ARBA00022801"/>
    </source>
</evidence>
<evidence type="ECO:0000313" key="12">
    <source>
        <dbReference type="Proteomes" id="UP001500227"/>
    </source>
</evidence>
<proteinExistence type="inferred from homology"/>
<dbReference type="InterPro" id="IPR044742">
    <property type="entry name" value="DEAD/DEAH_RhlB"/>
</dbReference>
<dbReference type="RefSeq" id="WP_300647695.1">
    <property type="nucleotide sequence ID" value="NZ_BAABKD010000007.1"/>
</dbReference>
<dbReference type="Proteomes" id="UP001500227">
    <property type="component" value="Unassembled WGS sequence"/>
</dbReference>
<keyword evidence="2 7" id="KW-0378">Hydrolase</keyword>
<dbReference type="InterPro" id="IPR050079">
    <property type="entry name" value="DEAD_box_RNA_helicase"/>
</dbReference>
<evidence type="ECO:0000256" key="5">
    <source>
        <dbReference type="ARBA" id="ARBA00038437"/>
    </source>
</evidence>
<dbReference type="InterPro" id="IPR014014">
    <property type="entry name" value="RNA_helicase_DEAD_Q_motif"/>
</dbReference>
<dbReference type="GO" id="GO:0004386">
    <property type="term" value="F:helicase activity"/>
    <property type="evidence" value="ECO:0007669"/>
    <property type="project" value="UniProtKB-KW"/>
</dbReference>
<dbReference type="PANTHER" id="PTHR47959:SF13">
    <property type="entry name" value="ATP-DEPENDENT RNA HELICASE RHLE"/>
    <property type="match status" value="1"/>
</dbReference>
<sequence>MKETNADSTPSFASFGLHPDLLSSILAAGYTSPTPIQAQALPVVMQGRDVMGAAQTGTGKTAAFSLPILHRLMPFATHSASPARHPVRALILTPTRELADQVGASVKLYCKNTPLRSAVVFGGVDINAQRDELRRGCEILIATPGRLLDHIEQKNVNLSQVGIFVLDEADRMLDMGFLPDLDRIVRLLPKQRQSLLFSATFSPEIRKLATSFLRDPVSIEVAARNATADTVTQRAYAAEGDAKRRAVEHIVRSQQLTQVIVFTNTKLGANRLTRQLERSGFKAAAIHGDKSQLERMKVLDAFKADALEILVATDVAARGLDVAGVPCVINYDLPFNPEDYVHRIGRTGRAGAKGEAIALVSADEQHLWQDIQKLIGSKLKLERLSLPNASSHTARARAPQDEIFYKPYQPSTAKAPTRVTKEKTVASGQKKRFVGVLLGGGYY</sequence>
<keyword evidence="1 7" id="KW-0547">Nucleotide-binding</keyword>
<evidence type="ECO:0000256" key="3">
    <source>
        <dbReference type="ARBA" id="ARBA00022806"/>
    </source>
</evidence>
<dbReference type="Gene3D" id="3.40.50.300">
    <property type="entry name" value="P-loop containing nucleotide triphosphate hydrolases"/>
    <property type="match status" value="2"/>
</dbReference>
<evidence type="ECO:0000256" key="4">
    <source>
        <dbReference type="ARBA" id="ARBA00022840"/>
    </source>
</evidence>
<reference evidence="12" key="1">
    <citation type="journal article" date="2019" name="Int. J. Syst. Evol. Microbiol.">
        <title>The Global Catalogue of Microorganisms (GCM) 10K type strain sequencing project: providing services to taxonomists for standard genome sequencing and annotation.</title>
        <authorList>
            <consortium name="The Broad Institute Genomics Platform"/>
            <consortium name="The Broad Institute Genome Sequencing Center for Infectious Disease"/>
            <person name="Wu L."/>
            <person name="Ma J."/>
        </authorList>
    </citation>
    <scope>NUCLEOTIDE SEQUENCE [LARGE SCALE GENOMIC DNA]</scope>
    <source>
        <strain evidence="12">JCM 18423</strain>
    </source>
</reference>
<feature type="domain" description="Helicase C-terminal" evidence="9">
    <location>
        <begin position="230"/>
        <end position="392"/>
    </location>
</feature>
<evidence type="ECO:0000259" key="8">
    <source>
        <dbReference type="PROSITE" id="PS51192"/>
    </source>
</evidence>
<accession>A0ABP9M280</accession>
<dbReference type="SMART" id="SM00487">
    <property type="entry name" value="DEXDc"/>
    <property type="match status" value="1"/>
</dbReference>
<dbReference type="Pfam" id="PF00271">
    <property type="entry name" value="Helicase_C"/>
    <property type="match status" value="1"/>
</dbReference>
<keyword evidence="3 7" id="KW-0347">Helicase</keyword>
<dbReference type="CDD" id="cd00268">
    <property type="entry name" value="DEADc"/>
    <property type="match status" value="1"/>
</dbReference>
<evidence type="ECO:0000259" key="10">
    <source>
        <dbReference type="PROSITE" id="PS51195"/>
    </source>
</evidence>
<dbReference type="PROSITE" id="PS51195">
    <property type="entry name" value="Q_MOTIF"/>
    <property type="match status" value="1"/>
</dbReference>
<keyword evidence="12" id="KW-1185">Reference proteome</keyword>
<dbReference type="Pfam" id="PF00270">
    <property type="entry name" value="DEAD"/>
    <property type="match status" value="1"/>
</dbReference>
<dbReference type="InterPro" id="IPR001650">
    <property type="entry name" value="Helicase_C-like"/>
</dbReference>
<dbReference type="PROSITE" id="PS51194">
    <property type="entry name" value="HELICASE_CTER"/>
    <property type="match status" value="1"/>
</dbReference>
<dbReference type="InterPro" id="IPR014001">
    <property type="entry name" value="Helicase_ATP-bd"/>
</dbReference>
<organism evidence="11 12">
    <name type="scientific">Paenalcaligenes hermetiae</name>
    <dbReference type="NCBI Taxonomy" id="1157987"/>
    <lineage>
        <taxon>Bacteria</taxon>
        <taxon>Pseudomonadati</taxon>
        <taxon>Pseudomonadota</taxon>
        <taxon>Betaproteobacteria</taxon>
        <taxon>Burkholderiales</taxon>
        <taxon>Alcaligenaceae</taxon>
        <taxon>Paenalcaligenes</taxon>
    </lineage>
</organism>
<dbReference type="PANTHER" id="PTHR47959">
    <property type="entry name" value="ATP-DEPENDENT RNA HELICASE RHLE-RELATED"/>
    <property type="match status" value="1"/>
</dbReference>
<evidence type="ECO:0000256" key="7">
    <source>
        <dbReference type="RuleBase" id="RU000492"/>
    </source>
</evidence>
<protein>
    <submittedName>
        <fullName evidence="11">DEAD/DEAH box helicase</fullName>
    </submittedName>
</protein>
<name>A0ABP9M280_9BURK</name>